<dbReference type="PANTHER" id="PTHR22904">
    <property type="entry name" value="TPR REPEAT CONTAINING PROTEIN"/>
    <property type="match status" value="1"/>
</dbReference>
<dbReference type="GO" id="GO:0051879">
    <property type="term" value="F:Hsp90 protein binding"/>
    <property type="evidence" value="ECO:0007669"/>
    <property type="project" value="TreeGrafter"/>
</dbReference>
<dbReference type="EMBL" id="SDMP01000002">
    <property type="protein sequence ID" value="RYR73830.1"/>
    <property type="molecule type" value="Genomic_DNA"/>
</dbReference>
<dbReference type="Gene3D" id="1.25.40.10">
    <property type="entry name" value="Tetratricopeptide repeat domain"/>
    <property type="match status" value="1"/>
</dbReference>
<dbReference type="InterPro" id="IPR011990">
    <property type="entry name" value="TPR-like_helical_dom_sf"/>
</dbReference>
<dbReference type="InterPro" id="IPR019734">
    <property type="entry name" value="TPR_rpt"/>
</dbReference>
<gene>
    <name evidence="4" type="ORF">Ahy_A02g008350</name>
</gene>
<sequence length="458" mass="52510">MAEREGGSSSEMSLKDQGNEFFKSGKYLKAAALYTQAIKQDPSSPTLYSNRAAALLQLDKLNKALDDAEMTIKLKPEWEKGYFRKGSILEAMKRYDDALAAFEIALQYNPQSQEVTKKIKRINQLVREGKRAQEVENMRSNVDMAKHLQALKPELSGKYGSEECWKDMFTFLVETMETAVKSWHETSKLDARVYFLLDKEKTQTDKYAPIVNIDKAFESPHTHGNCFLYLRQYAEESFSKAACLVTPKSIIAYPQAKDQGSGNMRKMMASLFNLRHLLYESSGLFQVPMKRDRRCAGIRMDMFTFLVETMETAVKSWHETSKLDARVYFLLDKEKTQTDKYAPIVNIDKAFESPHTHGNCFLYLRQYAEESFSKAACLVTPKSIIAYPQVWKGQGSRKWKHAQNDGFFVQFETPSLRKLWFIPSSNEKGQTLCRDPDGLDIGAHEILPRLFKENLPSS</sequence>
<dbReference type="Pfam" id="PF13414">
    <property type="entry name" value="TPR_11"/>
    <property type="match status" value="1"/>
</dbReference>
<evidence type="ECO:0000256" key="3">
    <source>
        <dbReference type="PROSITE-ProRule" id="PRU00339"/>
    </source>
</evidence>
<dbReference type="Pfam" id="PF07719">
    <property type="entry name" value="TPR_2"/>
    <property type="match status" value="1"/>
</dbReference>
<dbReference type="SMART" id="SM00028">
    <property type="entry name" value="TPR"/>
    <property type="match status" value="3"/>
</dbReference>
<feature type="repeat" description="TPR" evidence="3">
    <location>
        <begin position="11"/>
        <end position="44"/>
    </location>
</feature>
<dbReference type="PROSITE" id="PS50005">
    <property type="entry name" value="TPR"/>
    <property type="match status" value="2"/>
</dbReference>
<reference evidence="4 5" key="1">
    <citation type="submission" date="2019-01" db="EMBL/GenBank/DDBJ databases">
        <title>Sequencing of cultivated peanut Arachis hypogaea provides insights into genome evolution and oil improvement.</title>
        <authorList>
            <person name="Chen X."/>
        </authorList>
    </citation>
    <scope>NUCLEOTIDE SEQUENCE [LARGE SCALE GENOMIC DNA]</scope>
    <source>
        <strain evidence="5">cv. Fuhuasheng</strain>
        <tissue evidence="4">Leaves</tissue>
    </source>
</reference>
<dbReference type="STRING" id="3818.A0A445EE91"/>
<dbReference type="InterPro" id="IPR013105">
    <property type="entry name" value="TPR_2"/>
</dbReference>
<keyword evidence="1" id="KW-0677">Repeat</keyword>
<dbReference type="Proteomes" id="UP000289738">
    <property type="component" value="Chromosome A02"/>
</dbReference>
<comment type="caution">
    <text evidence="4">The sequence shown here is derived from an EMBL/GenBank/DDBJ whole genome shotgun (WGS) entry which is preliminary data.</text>
</comment>
<evidence type="ECO:0000256" key="1">
    <source>
        <dbReference type="ARBA" id="ARBA00022737"/>
    </source>
</evidence>
<evidence type="ECO:0000313" key="5">
    <source>
        <dbReference type="Proteomes" id="UP000289738"/>
    </source>
</evidence>
<evidence type="ECO:0000256" key="2">
    <source>
        <dbReference type="ARBA" id="ARBA00022803"/>
    </source>
</evidence>
<keyword evidence="5" id="KW-1185">Reference proteome</keyword>
<organism evidence="4 5">
    <name type="scientific">Arachis hypogaea</name>
    <name type="common">Peanut</name>
    <dbReference type="NCBI Taxonomy" id="3818"/>
    <lineage>
        <taxon>Eukaryota</taxon>
        <taxon>Viridiplantae</taxon>
        <taxon>Streptophyta</taxon>
        <taxon>Embryophyta</taxon>
        <taxon>Tracheophyta</taxon>
        <taxon>Spermatophyta</taxon>
        <taxon>Magnoliopsida</taxon>
        <taxon>eudicotyledons</taxon>
        <taxon>Gunneridae</taxon>
        <taxon>Pentapetalae</taxon>
        <taxon>rosids</taxon>
        <taxon>fabids</taxon>
        <taxon>Fabales</taxon>
        <taxon>Fabaceae</taxon>
        <taxon>Papilionoideae</taxon>
        <taxon>50 kb inversion clade</taxon>
        <taxon>dalbergioids sensu lato</taxon>
        <taxon>Dalbergieae</taxon>
        <taxon>Pterocarpus clade</taxon>
        <taxon>Arachis</taxon>
    </lineage>
</organism>
<dbReference type="FunFam" id="1.25.40.10:FF:000295">
    <property type="entry name" value="serine/threonine-protein phosphatase 5"/>
    <property type="match status" value="1"/>
</dbReference>
<name>A0A445EE91_ARAHY</name>
<dbReference type="SUPFAM" id="SSF48452">
    <property type="entry name" value="TPR-like"/>
    <property type="match status" value="1"/>
</dbReference>
<dbReference type="PANTHER" id="PTHR22904:SF523">
    <property type="entry name" value="STRESS-INDUCED-PHOSPHOPROTEIN 1"/>
    <property type="match status" value="1"/>
</dbReference>
<protein>
    <submittedName>
        <fullName evidence="4">Uncharacterized protein</fullName>
    </submittedName>
</protein>
<evidence type="ECO:0000313" key="4">
    <source>
        <dbReference type="EMBL" id="RYR73830.1"/>
    </source>
</evidence>
<feature type="repeat" description="TPR" evidence="3">
    <location>
        <begin position="79"/>
        <end position="112"/>
    </location>
</feature>
<dbReference type="AlphaFoldDB" id="A0A445EE91"/>
<proteinExistence type="predicted"/>
<keyword evidence="2 3" id="KW-0802">TPR repeat</keyword>
<accession>A0A445EE91</accession>